<comment type="caution">
    <text evidence="1">The sequence shown here is derived from an EMBL/GenBank/DDBJ whole genome shotgun (WGS) entry which is preliminary data.</text>
</comment>
<evidence type="ECO:0000313" key="2">
    <source>
        <dbReference type="Proteomes" id="UP000051562"/>
    </source>
</evidence>
<dbReference type="InterPro" id="IPR036390">
    <property type="entry name" value="WH_DNA-bd_sf"/>
</dbReference>
<protein>
    <submittedName>
        <fullName evidence="1">Uncharacterized protein</fullName>
    </submittedName>
</protein>
<keyword evidence="2" id="KW-1185">Reference proteome</keyword>
<reference evidence="1 2" key="1">
    <citation type="submission" date="2015-10" db="EMBL/GenBank/DDBJ databases">
        <title>Draft genome of Bosea thiooxidans.</title>
        <authorList>
            <person name="Wang X."/>
        </authorList>
    </citation>
    <scope>NUCLEOTIDE SEQUENCE [LARGE SCALE GENOMIC DNA]</scope>
    <source>
        <strain evidence="1 2">CGMCC 9174</strain>
    </source>
</reference>
<proteinExistence type="predicted"/>
<accession>A0A0Q3KYN0</accession>
<dbReference type="AlphaFoldDB" id="A0A0Q3KYN0"/>
<dbReference type="RefSeq" id="WP_055729219.1">
    <property type="nucleotide sequence ID" value="NZ_LMAR01000049.1"/>
</dbReference>
<dbReference type="SUPFAM" id="SSF46785">
    <property type="entry name" value="Winged helix' DNA-binding domain"/>
    <property type="match status" value="1"/>
</dbReference>
<dbReference type="Pfam" id="PF13412">
    <property type="entry name" value="HTH_24"/>
    <property type="match status" value="1"/>
</dbReference>
<name>A0A0Q3KYN0_9HYPH</name>
<dbReference type="Proteomes" id="UP000051562">
    <property type="component" value="Unassembled WGS sequence"/>
</dbReference>
<dbReference type="EMBL" id="LMAR01000049">
    <property type="protein sequence ID" value="KQK29388.1"/>
    <property type="molecule type" value="Genomic_DNA"/>
</dbReference>
<dbReference type="InterPro" id="IPR036388">
    <property type="entry name" value="WH-like_DNA-bd_sf"/>
</dbReference>
<dbReference type="Gene3D" id="1.10.10.10">
    <property type="entry name" value="Winged helix-like DNA-binding domain superfamily/Winged helix DNA-binding domain"/>
    <property type="match status" value="1"/>
</dbReference>
<evidence type="ECO:0000313" key="1">
    <source>
        <dbReference type="EMBL" id="KQK29388.1"/>
    </source>
</evidence>
<organism evidence="1 2">
    <name type="scientific">Bosea thiooxidans</name>
    <dbReference type="NCBI Taxonomy" id="53254"/>
    <lineage>
        <taxon>Bacteria</taxon>
        <taxon>Pseudomonadati</taxon>
        <taxon>Pseudomonadota</taxon>
        <taxon>Alphaproteobacteria</taxon>
        <taxon>Hyphomicrobiales</taxon>
        <taxon>Boseaceae</taxon>
        <taxon>Bosea</taxon>
    </lineage>
</organism>
<gene>
    <name evidence="1" type="ORF">ARD30_17525</name>
</gene>
<sequence>MADAAAYTNSDAADAEGRHIAGLLAFVEREAHVSQRALAGELGVALGLVNTYIKRCVKKGLIKVQQVPSRRYAYFLTPSGFAEKSRLTAEYLSWSLSFFRRARAQCAELLQSARDRRWKTVVLCGGSDLAEIAILCAAEQGIVIVAIVDAGMRKARLLNVPVVASLDAAPERPDGAIITGIHDAQFWYDAAAETLGPEHVLVPPMLSVMRAGGARP</sequence>